<keyword evidence="3" id="KW-0614">Plasmid</keyword>
<protein>
    <recommendedName>
        <fullName evidence="4">Erp family protein</fullName>
    </recommendedName>
</protein>
<dbReference type="InterPro" id="IPR009618">
    <property type="entry name" value="Erp"/>
</dbReference>
<feature type="coiled-coil region" evidence="1">
    <location>
        <begin position="267"/>
        <end position="337"/>
    </location>
</feature>
<feature type="coiled-coil region" evidence="1">
    <location>
        <begin position="59"/>
        <end position="86"/>
    </location>
</feature>
<name>A0A1L8Z8Y7_BORBI</name>
<proteinExistence type="predicted"/>
<evidence type="ECO:0000313" key="3">
    <source>
        <dbReference type="EMBL" id="OJH14221.1"/>
    </source>
</evidence>
<evidence type="ECO:0008006" key="4">
    <source>
        <dbReference type="Google" id="ProtNLM"/>
    </source>
</evidence>
<reference evidence="3" key="2">
    <citation type="submission" date="2015-07" db="EMBL/GenBank/DDBJ databases">
        <authorList>
            <person name="Noorani M."/>
        </authorList>
    </citation>
    <scope>NUCLEOTIDE SEQUENCE</scope>
    <source>
        <strain evidence="3">CO275</strain>
        <plasmid evidence="3">unnamed</plasmid>
    </source>
</reference>
<comment type="caution">
    <text evidence="3">The sequence shown here is derived from an EMBL/GenBank/DDBJ whole genome shotgun (WGS) entry which is preliminary data.</text>
</comment>
<keyword evidence="1" id="KW-0175">Coiled coil</keyword>
<organism evidence="3">
    <name type="scientific">Borrelia bissettiae</name>
    <name type="common">Borreliella bissettiae</name>
    <dbReference type="NCBI Taxonomy" id="64897"/>
    <lineage>
        <taxon>Bacteria</taxon>
        <taxon>Pseudomonadati</taxon>
        <taxon>Spirochaetota</taxon>
        <taxon>Spirochaetia</taxon>
        <taxon>Spirochaetales</taxon>
        <taxon>Borreliaceae</taxon>
        <taxon>Borreliella</taxon>
    </lineage>
</organism>
<accession>A0A1L8Z8Y7</accession>
<sequence length="352" mass="40384">MNGKMRMLIICAVFALISSCKYYARSGEDLKQNTEGKIKGFLGKILDPKDKITSSGSKVGELAKKLQEEENEKDVNLEEKEGLKNDLKDYNDGKVLNPEPIALESKEPKLETAEILKPELPEEPKLPVVVKPVVKEKTEEEKAKDKEYEELRKRRIEKYQKEEEERLKRKEERLKRKEERLKRKKLRELESSENFLEGVTKDKISTVAEQIDKIISDINSINPGAPFEESSEISGKEVEDRVTGAIYDDITDMSTRGTSIYSEWGDYLEEEGELKGFLDQLEEARTELRSKIKESDNKTNKTTVKISDIKEDLEKLKDSLKKLKESLQSTANKEEIQKAIKCLMDPGDDSCE</sequence>
<dbReference type="PROSITE" id="PS51257">
    <property type="entry name" value="PROKAR_LIPOPROTEIN"/>
    <property type="match status" value="1"/>
</dbReference>
<dbReference type="OrthoDB" id="352179at2"/>
<feature type="coiled-coil region" evidence="1">
    <location>
        <begin position="134"/>
        <end position="189"/>
    </location>
</feature>
<dbReference type="AlphaFoldDB" id="A0A1L8Z8Y7"/>
<feature type="region of interest" description="Disordered" evidence="2">
    <location>
        <begin position="219"/>
        <end position="238"/>
    </location>
</feature>
<evidence type="ECO:0000256" key="2">
    <source>
        <dbReference type="SAM" id="MobiDB-lite"/>
    </source>
</evidence>
<dbReference type="Pfam" id="PF06780">
    <property type="entry name" value="Erp_C"/>
    <property type="match status" value="1"/>
</dbReference>
<gene>
    <name evidence="3" type="ORF">ER70_10025</name>
</gene>
<geneLocation type="plasmid" evidence="3">
    <name>unnamed</name>
</geneLocation>
<evidence type="ECO:0000256" key="1">
    <source>
        <dbReference type="SAM" id="Coils"/>
    </source>
</evidence>
<dbReference type="EMBL" id="JNBW01000683">
    <property type="protein sequence ID" value="OJH14221.1"/>
    <property type="molecule type" value="Genomic_DNA"/>
</dbReference>
<reference evidence="3" key="1">
    <citation type="journal article" date="2015" name="Microbiology">
        <title>Similarities in murine infection and immune response to Borrelia bissettii and Borrelia burgdorferi sensu stricto.</title>
        <authorList>
            <person name="Leydet B.F.Jr."/>
            <person name="Liang F.T."/>
        </authorList>
    </citation>
    <scope>NUCLEOTIDE SEQUENCE [LARGE SCALE GENOMIC DNA]</scope>
    <source>
        <strain evidence="3">CO275</strain>
        <plasmid evidence="3">unnamed</plasmid>
    </source>
</reference>